<evidence type="ECO:0008006" key="3">
    <source>
        <dbReference type="Google" id="ProtNLM"/>
    </source>
</evidence>
<reference evidence="2" key="1">
    <citation type="submission" date="2016-11" db="EMBL/GenBank/DDBJ databases">
        <authorList>
            <person name="Varghese N."/>
            <person name="Submissions S."/>
        </authorList>
    </citation>
    <scope>NUCLEOTIDE SEQUENCE [LARGE SCALE GENOMIC DNA]</scope>
    <source>
        <strain evidence="2">CGMCC 1.8995</strain>
    </source>
</reference>
<organism evidence="1 2">
    <name type="scientific">Marisediminitalea aggregata</name>
    <dbReference type="NCBI Taxonomy" id="634436"/>
    <lineage>
        <taxon>Bacteria</taxon>
        <taxon>Pseudomonadati</taxon>
        <taxon>Pseudomonadota</taxon>
        <taxon>Gammaproteobacteria</taxon>
        <taxon>Alteromonadales</taxon>
        <taxon>Alteromonadaceae</taxon>
        <taxon>Marisediminitalea</taxon>
    </lineage>
</organism>
<evidence type="ECO:0000313" key="1">
    <source>
        <dbReference type="EMBL" id="SHG03267.1"/>
    </source>
</evidence>
<dbReference type="Pfam" id="PF20043">
    <property type="entry name" value="DUF6445"/>
    <property type="match status" value="1"/>
</dbReference>
<name>A0A1M5GHS1_9ALTE</name>
<dbReference type="OrthoDB" id="4048724at2"/>
<dbReference type="RefSeq" id="WP_073320913.1">
    <property type="nucleotide sequence ID" value="NZ_FQWD01000002.1"/>
</dbReference>
<sequence>MYQTLVVIDDFLDIADEIRSRALAMDYPVLPGEQYFPGRNSAESLRIQGMDELISRIVGEPLQPAEGTSHGKFRLALEGERGKGGVHIDNCDWSGILYLSKDKDCQGGTDFYRHNQLNSDRAPLTKQDLVKMGLDNFESFWKNIMQRDNVDYAKWTLTTHIPMRYNRLILFRPWLFHDAGKSFGNTPENGRLIYPLFYRRAN</sequence>
<proteinExistence type="predicted"/>
<accession>A0A1M5GHS1</accession>
<keyword evidence="2" id="KW-1185">Reference proteome</keyword>
<dbReference type="Proteomes" id="UP000184520">
    <property type="component" value="Unassembled WGS sequence"/>
</dbReference>
<protein>
    <recommendedName>
        <fullName evidence="3">Phytanoyl-CoA dioxygenase (PhyH)</fullName>
    </recommendedName>
</protein>
<dbReference type="STRING" id="634436.SAMN05216361_1024"/>
<dbReference type="EMBL" id="FQWD01000002">
    <property type="protein sequence ID" value="SHG03267.1"/>
    <property type="molecule type" value="Genomic_DNA"/>
</dbReference>
<dbReference type="AlphaFoldDB" id="A0A1M5GHS1"/>
<evidence type="ECO:0000313" key="2">
    <source>
        <dbReference type="Proteomes" id="UP000184520"/>
    </source>
</evidence>
<gene>
    <name evidence="1" type="ORF">SAMN05216361_1024</name>
</gene>
<dbReference type="InterPro" id="IPR045617">
    <property type="entry name" value="DUF6445"/>
</dbReference>